<dbReference type="Pfam" id="PF03141">
    <property type="entry name" value="Methyltransf_29"/>
    <property type="match status" value="2"/>
</dbReference>
<dbReference type="EMBL" id="LR862138">
    <property type="protein sequence ID" value="CAD1818214.1"/>
    <property type="molecule type" value="Genomic_DNA"/>
</dbReference>
<evidence type="ECO:0000256" key="4">
    <source>
        <dbReference type="ARBA" id="ARBA00022968"/>
    </source>
</evidence>
<gene>
    <name evidence="7" type="ORF">CB5_LOCUS1425</name>
</gene>
<dbReference type="GO" id="GO:0008168">
    <property type="term" value="F:methyltransferase activity"/>
    <property type="evidence" value="ECO:0007669"/>
    <property type="project" value="UniProtKB-UniRule"/>
</dbReference>
<dbReference type="InterPro" id="IPR029063">
    <property type="entry name" value="SAM-dependent_MTases_sf"/>
</dbReference>
<evidence type="ECO:0000256" key="6">
    <source>
        <dbReference type="RuleBase" id="RU366043"/>
    </source>
</evidence>
<organism evidence="7">
    <name type="scientific">Ananas comosus var. bracteatus</name>
    <name type="common">red pineapple</name>
    <dbReference type="NCBI Taxonomy" id="296719"/>
    <lineage>
        <taxon>Eukaryota</taxon>
        <taxon>Viridiplantae</taxon>
        <taxon>Streptophyta</taxon>
        <taxon>Embryophyta</taxon>
        <taxon>Tracheophyta</taxon>
        <taxon>Spermatophyta</taxon>
        <taxon>Magnoliopsida</taxon>
        <taxon>Liliopsida</taxon>
        <taxon>Poales</taxon>
        <taxon>Bromeliaceae</taxon>
        <taxon>Bromelioideae</taxon>
        <taxon>Ananas</taxon>
    </lineage>
</organism>
<dbReference type="PANTHER" id="PTHR10108:SF1130">
    <property type="entry name" value="METHYLTRANSFERASE PMT26-RELATED"/>
    <property type="match status" value="1"/>
</dbReference>
<dbReference type="GO" id="GO:0005802">
    <property type="term" value="C:trans-Golgi network"/>
    <property type="evidence" value="ECO:0007669"/>
    <property type="project" value="TreeGrafter"/>
</dbReference>
<dbReference type="GO" id="GO:0005768">
    <property type="term" value="C:endosome"/>
    <property type="evidence" value="ECO:0007669"/>
    <property type="project" value="TreeGrafter"/>
</dbReference>
<evidence type="ECO:0000256" key="1">
    <source>
        <dbReference type="ARBA" id="ARBA00004606"/>
    </source>
</evidence>
<comment type="subcellular location">
    <subcellularLocation>
        <location evidence="5">Endomembrane system</location>
        <topology evidence="5">Single-pass membrane protein</topology>
    </subcellularLocation>
    <subcellularLocation>
        <location evidence="1 6">Membrane</location>
        <topology evidence="1 6">Single-pass type II membrane protein</topology>
    </subcellularLocation>
</comment>
<evidence type="ECO:0000256" key="5">
    <source>
        <dbReference type="ARBA" id="ARBA00037847"/>
    </source>
</evidence>
<dbReference type="GO" id="GO:0032259">
    <property type="term" value="P:methylation"/>
    <property type="evidence" value="ECO:0007669"/>
    <property type="project" value="UniProtKB-KW"/>
</dbReference>
<sequence>MKWFGDIQKPMDNKCYEQRTEENPPFCRESDDPDAAWNISLQACMHKLSQLGVYGNLPLKTLRQTTSIGSGCKQIVLERYGDQLVQSQECHGYEISIWGFCCSLARHESVGDEHFISTYPRTYDLLHADHLFSKIKKRCKLVPVFAEVDRILRPEGKLIVRDNVETISELENMARSLQWEVRMTFSKDKEGLLCVQKMKWRPKEVEASM</sequence>
<evidence type="ECO:0000313" key="7">
    <source>
        <dbReference type="EMBL" id="CAD1818214.1"/>
    </source>
</evidence>
<keyword evidence="3 6" id="KW-0489">Methyltransferase</keyword>
<name>A0A6V7NID6_ANACO</name>
<protein>
    <recommendedName>
        <fullName evidence="6">Methyltransferase</fullName>
        <ecNumber evidence="6">2.1.1.-</ecNumber>
    </recommendedName>
</protein>
<dbReference type="EC" id="2.1.1.-" evidence="6"/>
<keyword evidence="6" id="KW-0325">Glycoprotein</keyword>
<dbReference type="GO" id="GO:0016020">
    <property type="term" value="C:membrane"/>
    <property type="evidence" value="ECO:0007669"/>
    <property type="project" value="UniProtKB-SubCell"/>
</dbReference>
<keyword evidence="4 6" id="KW-0812">Transmembrane</keyword>
<reference evidence="7" key="1">
    <citation type="submission" date="2020-07" db="EMBL/GenBank/DDBJ databases">
        <authorList>
            <person name="Lin J."/>
        </authorList>
    </citation>
    <scope>NUCLEOTIDE SEQUENCE</scope>
</reference>
<dbReference type="InterPro" id="IPR004159">
    <property type="entry name" value="Put_SAM_MeTrfase"/>
</dbReference>
<dbReference type="SUPFAM" id="SSF53335">
    <property type="entry name" value="S-adenosyl-L-methionine-dependent methyltransferases"/>
    <property type="match status" value="1"/>
</dbReference>
<comment type="similarity">
    <text evidence="2 6">Belongs to the methyltransferase superfamily.</text>
</comment>
<keyword evidence="4 6" id="KW-0735">Signal-anchor</keyword>
<dbReference type="PANTHER" id="PTHR10108">
    <property type="entry name" value="SAM-DEPENDENT METHYLTRANSFERASE"/>
    <property type="match status" value="1"/>
</dbReference>
<keyword evidence="6" id="KW-0808">Transferase</keyword>
<evidence type="ECO:0000256" key="3">
    <source>
        <dbReference type="ARBA" id="ARBA00022603"/>
    </source>
</evidence>
<accession>A0A6V7NID6</accession>
<proteinExistence type="inferred from homology"/>
<dbReference type="AlphaFoldDB" id="A0A6V7NID6"/>
<evidence type="ECO:0000256" key="2">
    <source>
        <dbReference type="ARBA" id="ARBA00008361"/>
    </source>
</evidence>